<gene>
    <name evidence="6" type="ORF">DGAL_LOCUS14646</name>
</gene>
<feature type="region of interest" description="Disordered" evidence="4">
    <location>
        <begin position="189"/>
        <end position="250"/>
    </location>
</feature>
<keyword evidence="3" id="KW-0175">Coiled coil</keyword>
<feature type="compositionally biased region" description="Basic residues" evidence="4">
    <location>
        <begin position="111"/>
        <end position="123"/>
    </location>
</feature>
<accession>A0A8J2S5I4</accession>
<reference evidence="6" key="1">
    <citation type="submission" date="2021-11" db="EMBL/GenBank/DDBJ databases">
        <authorList>
            <person name="Schell T."/>
        </authorList>
    </citation>
    <scope>NUCLEOTIDE SEQUENCE</scope>
    <source>
        <strain evidence="6">M5</strain>
    </source>
</reference>
<organism evidence="6 7">
    <name type="scientific">Daphnia galeata</name>
    <dbReference type="NCBI Taxonomy" id="27404"/>
    <lineage>
        <taxon>Eukaryota</taxon>
        <taxon>Metazoa</taxon>
        <taxon>Ecdysozoa</taxon>
        <taxon>Arthropoda</taxon>
        <taxon>Crustacea</taxon>
        <taxon>Branchiopoda</taxon>
        <taxon>Diplostraca</taxon>
        <taxon>Cladocera</taxon>
        <taxon>Anomopoda</taxon>
        <taxon>Daphniidae</taxon>
        <taxon>Daphnia</taxon>
    </lineage>
</organism>
<feature type="region of interest" description="Disordered" evidence="4">
    <location>
        <begin position="102"/>
        <end position="155"/>
    </location>
</feature>
<feature type="region of interest" description="Disordered" evidence="4">
    <location>
        <begin position="530"/>
        <end position="571"/>
    </location>
</feature>
<feature type="compositionally biased region" description="Basic residues" evidence="4">
    <location>
        <begin position="332"/>
        <end position="348"/>
    </location>
</feature>
<comment type="caution">
    <text evidence="6">The sequence shown here is derived from an EMBL/GenBank/DDBJ whole genome shotgun (WGS) entry which is preliminary data.</text>
</comment>
<dbReference type="Pfam" id="PF15914">
    <property type="entry name" value="FAM193_C"/>
    <property type="match status" value="1"/>
</dbReference>
<feature type="compositionally biased region" description="Polar residues" evidence="4">
    <location>
        <begin position="310"/>
        <end position="322"/>
    </location>
</feature>
<dbReference type="Proteomes" id="UP000789390">
    <property type="component" value="Unassembled WGS sequence"/>
</dbReference>
<proteinExistence type="inferred from homology"/>
<feature type="region of interest" description="Disordered" evidence="4">
    <location>
        <begin position="1"/>
        <end position="27"/>
    </location>
</feature>
<keyword evidence="7" id="KW-1185">Reference proteome</keyword>
<evidence type="ECO:0000313" key="7">
    <source>
        <dbReference type="Proteomes" id="UP000789390"/>
    </source>
</evidence>
<comment type="similarity">
    <text evidence="1">Belongs to the FAM193 family.</text>
</comment>
<feature type="compositionally biased region" description="Polar residues" evidence="4">
    <location>
        <begin position="10"/>
        <end position="20"/>
    </location>
</feature>
<feature type="compositionally biased region" description="Pro residues" evidence="4">
    <location>
        <begin position="204"/>
        <end position="220"/>
    </location>
</feature>
<dbReference type="InterPro" id="IPR031802">
    <property type="entry name" value="FAM193_C"/>
</dbReference>
<evidence type="ECO:0000256" key="4">
    <source>
        <dbReference type="SAM" id="MobiDB-lite"/>
    </source>
</evidence>
<evidence type="ECO:0000256" key="2">
    <source>
        <dbReference type="ARBA" id="ARBA00022553"/>
    </source>
</evidence>
<feature type="region of interest" description="Disordered" evidence="4">
    <location>
        <begin position="290"/>
        <end position="355"/>
    </location>
</feature>
<dbReference type="EMBL" id="CAKKLH010000309">
    <property type="protein sequence ID" value="CAH0111037.1"/>
    <property type="molecule type" value="Genomic_DNA"/>
</dbReference>
<dbReference type="InterPro" id="IPR029717">
    <property type="entry name" value="FAM193"/>
</dbReference>
<dbReference type="PANTHER" id="PTHR15109">
    <property type="entry name" value="AGAP004327-PA"/>
    <property type="match status" value="1"/>
</dbReference>
<evidence type="ECO:0000256" key="3">
    <source>
        <dbReference type="ARBA" id="ARBA00023054"/>
    </source>
</evidence>
<evidence type="ECO:0000313" key="6">
    <source>
        <dbReference type="EMBL" id="CAH0111037.1"/>
    </source>
</evidence>
<feature type="compositionally biased region" description="Low complexity" evidence="4">
    <location>
        <begin position="533"/>
        <end position="544"/>
    </location>
</feature>
<feature type="domain" description="FAM193 C-terminal" evidence="5">
    <location>
        <begin position="571"/>
        <end position="626"/>
    </location>
</feature>
<feature type="compositionally biased region" description="Basic and acidic residues" evidence="4">
    <location>
        <begin position="124"/>
        <end position="135"/>
    </location>
</feature>
<feature type="compositionally biased region" description="Low complexity" evidence="4">
    <location>
        <begin position="221"/>
        <end position="250"/>
    </location>
</feature>
<keyword evidence="2" id="KW-0597">Phosphoprotein</keyword>
<sequence>MPKDVEEKSCSSNSLVQSIDNNDEDLDEEGCCRCCHCGSGQEDVKSQNYLKMREHLQQRLKAKNLSHSACDSSTGSRSSSSNCNIDGYAELDYLVKYIEGHKAPPKIGPHNPKRAAKKARQKEKKLEQKKAEELATKQALKKPTPTPVPSKVSQDRVPNGMVRITHNPLTNSAVITPLYGPLEPNPSYLQQPLGLTQPVKMAPPSNPVSIDPPRPSPVIIPNPGSNSVQQQQTSVSGSSSSTSTSSQPQQMVTIRRVMQPNLSEPVVTVTLKGETPDNDRVLFTLINGQVLPTDKSNGSTSSSVVGNSTLPSQGSTMPSSRNVDPISDPTQSRKKQKKQEKKKQKKLLLKAANKESIPQSPLIDQMQPMSTPQYPSQQQDFTLDNFRLPPGITLTRVQGSLGGLAAPNVIVVDTRKIQQQPTIPQQQPRVVQTCSVGVQTGEDDGDEELFPNGVVLNKQQRKKLRRREKLQEEQAILNQLANLQLDSSSKKVNDSGKKNGTISTRLVTNQVKSVPSQAIGIGRGKPTIAANVKSTTSSGTCTTGGKSGSKKKKKSRPSASAQTSEDKWEENVFVPKSDLDLERGDLDDDERELEAFKRFCFNTVPPERKEKVRIHLNVKDIFGKKSNGLQMTSCK</sequence>
<evidence type="ECO:0000256" key="1">
    <source>
        <dbReference type="ARBA" id="ARBA00009689"/>
    </source>
</evidence>
<dbReference type="PANTHER" id="PTHR15109:SF4">
    <property type="entry name" value="FAM193 C-TERMINAL DOMAIN-CONTAINING PROTEIN"/>
    <property type="match status" value="1"/>
</dbReference>
<evidence type="ECO:0000259" key="5">
    <source>
        <dbReference type="Pfam" id="PF15914"/>
    </source>
</evidence>
<name>A0A8J2S5I4_9CRUS</name>
<dbReference type="AlphaFoldDB" id="A0A8J2S5I4"/>
<protein>
    <recommendedName>
        <fullName evidence="5">FAM193 C-terminal domain-containing protein</fullName>
    </recommendedName>
</protein>
<feature type="compositionally biased region" description="Low complexity" evidence="4">
    <location>
        <begin position="296"/>
        <end position="309"/>
    </location>
</feature>
<dbReference type="OrthoDB" id="10044608at2759"/>